<gene>
    <name evidence="1" type="ORF">EYF80_028743</name>
</gene>
<organism evidence="1 2">
    <name type="scientific">Liparis tanakae</name>
    <name type="common">Tanaka's snailfish</name>
    <dbReference type="NCBI Taxonomy" id="230148"/>
    <lineage>
        <taxon>Eukaryota</taxon>
        <taxon>Metazoa</taxon>
        <taxon>Chordata</taxon>
        <taxon>Craniata</taxon>
        <taxon>Vertebrata</taxon>
        <taxon>Euteleostomi</taxon>
        <taxon>Actinopterygii</taxon>
        <taxon>Neopterygii</taxon>
        <taxon>Teleostei</taxon>
        <taxon>Neoteleostei</taxon>
        <taxon>Acanthomorphata</taxon>
        <taxon>Eupercaria</taxon>
        <taxon>Perciformes</taxon>
        <taxon>Cottioidei</taxon>
        <taxon>Cottales</taxon>
        <taxon>Liparidae</taxon>
        <taxon>Liparis</taxon>
    </lineage>
</organism>
<proteinExistence type="predicted"/>
<protein>
    <submittedName>
        <fullName evidence="1">Uncharacterized protein</fullName>
    </submittedName>
</protein>
<reference evidence="1 2" key="1">
    <citation type="submission" date="2019-03" db="EMBL/GenBank/DDBJ databases">
        <title>First draft genome of Liparis tanakae, snailfish: a comprehensive survey of snailfish specific genes.</title>
        <authorList>
            <person name="Kim W."/>
            <person name="Song I."/>
            <person name="Jeong J.-H."/>
            <person name="Kim D."/>
            <person name="Kim S."/>
            <person name="Ryu S."/>
            <person name="Song J.Y."/>
            <person name="Lee S.K."/>
        </authorList>
    </citation>
    <scope>NUCLEOTIDE SEQUENCE [LARGE SCALE GENOMIC DNA]</scope>
    <source>
        <tissue evidence="1">Muscle</tissue>
    </source>
</reference>
<evidence type="ECO:0000313" key="2">
    <source>
        <dbReference type="Proteomes" id="UP000314294"/>
    </source>
</evidence>
<accession>A0A4Z2H6E6</accession>
<keyword evidence="2" id="KW-1185">Reference proteome</keyword>
<sequence>MSMLMRWQPFLHGEEAVLLNPSSPEAERMLSQDTAQDFQKKTLQPILRDFMPSPRRIFSCFSVSAATERAR</sequence>
<dbReference type="AlphaFoldDB" id="A0A4Z2H6E6"/>
<name>A0A4Z2H6E6_9TELE</name>
<dbReference type="EMBL" id="SRLO01000322">
    <property type="protein sequence ID" value="TNN61090.1"/>
    <property type="molecule type" value="Genomic_DNA"/>
</dbReference>
<dbReference type="Proteomes" id="UP000314294">
    <property type="component" value="Unassembled WGS sequence"/>
</dbReference>
<evidence type="ECO:0000313" key="1">
    <source>
        <dbReference type="EMBL" id="TNN61090.1"/>
    </source>
</evidence>
<comment type="caution">
    <text evidence="1">The sequence shown here is derived from an EMBL/GenBank/DDBJ whole genome shotgun (WGS) entry which is preliminary data.</text>
</comment>